<gene>
    <name evidence="6" type="ORF">QE440_004743</name>
</gene>
<evidence type="ECO:0000259" key="5">
    <source>
        <dbReference type="PROSITE" id="PS50931"/>
    </source>
</evidence>
<dbReference type="InterPro" id="IPR000847">
    <property type="entry name" value="LysR_HTH_N"/>
</dbReference>
<feature type="domain" description="HTH lysR-type" evidence="5">
    <location>
        <begin position="5"/>
        <end position="62"/>
    </location>
</feature>
<name>A0AAJ2BR57_9PSED</name>
<dbReference type="SUPFAM" id="SSF53850">
    <property type="entry name" value="Periplasmic binding protein-like II"/>
    <property type="match status" value="1"/>
</dbReference>
<dbReference type="Gene3D" id="3.40.190.290">
    <property type="match status" value="1"/>
</dbReference>
<dbReference type="Pfam" id="PF03466">
    <property type="entry name" value="LysR_substrate"/>
    <property type="match status" value="1"/>
</dbReference>
<dbReference type="Gene3D" id="1.10.10.10">
    <property type="entry name" value="Winged helix-like DNA-binding domain superfamily/Winged helix DNA-binding domain"/>
    <property type="match status" value="1"/>
</dbReference>
<keyword evidence="2" id="KW-0805">Transcription regulation</keyword>
<dbReference type="InterPro" id="IPR005119">
    <property type="entry name" value="LysR_subst-bd"/>
</dbReference>
<reference evidence="6" key="1">
    <citation type="submission" date="2023-08" db="EMBL/GenBank/DDBJ databases">
        <title>Functional and genomic diversity of the sorghum phyllosphere microbiome.</title>
        <authorList>
            <person name="Shade A."/>
        </authorList>
    </citation>
    <scope>NUCLEOTIDE SEQUENCE</scope>
    <source>
        <strain evidence="6">SORGH_AS_0201</strain>
    </source>
</reference>
<dbReference type="RefSeq" id="WP_309762013.1">
    <property type="nucleotide sequence ID" value="NZ_JAVJAF010000001.1"/>
</dbReference>
<evidence type="ECO:0000256" key="4">
    <source>
        <dbReference type="ARBA" id="ARBA00023163"/>
    </source>
</evidence>
<dbReference type="Proteomes" id="UP001268036">
    <property type="component" value="Unassembled WGS sequence"/>
</dbReference>
<evidence type="ECO:0000313" key="7">
    <source>
        <dbReference type="Proteomes" id="UP001268036"/>
    </source>
</evidence>
<comment type="caution">
    <text evidence="6">The sequence shown here is derived from an EMBL/GenBank/DDBJ whole genome shotgun (WGS) entry which is preliminary data.</text>
</comment>
<dbReference type="InterPro" id="IPR036388">
    <property type="entry name" value="WH-like_DNA-bd_sf"/>
</dbReference>
<protein>
    <submittedName>
        <fullName evidence="6">DNA-binding transcriptional LysR family regulator</fullName>
    </submittedName>
</protein>
<dbReference type="GO" id="GO:0003700">
    <property type="term" value="F:DNA-binding transcription factor activity"/>
    <property type="evidence" value="ECO:0007669"/>
    <property type="project" value="InterPro"/>
</dbReference>
<evidence type="ECO:0000256" key="1">
    <source>
        <dbReference type="ARBA" id="ARBA00009437"/>
    </source>
</evidence>
<dbReference type="PANTHER" id="PTHR30579">
    <property type="entry name" value="TRANSCRIPTIONAL REGULATOR"/>
    <property type="match status" value="1"/>
</dbReference>
<evidence type="ECO:0000256" key="3">
    <source>
        <dbReference type="ARBA" id="ARBA00023125"/>
    </source>
</evidence>
<comment type="similarity">
    <text evidence="1">Belongs to the LysR transcriptional regulatory family.</text>
</comment>
<proteinExistence type="inferred from homology"/>
<dbReference type="SUPFAM" id="SSF46785">
    <property type="entry name" value="Winged helix' DNA-binding domain"/>
    <property type="match status" value="1"/>
</dbReference>
<keyword evidence="3 6" id="KW-0238">DNA-binding</keyword>
<keyword evidence="4" id="KW-0804">Transcription</keyword>
<evidence type="ECO:0000256" key="2">
    <source>
        <dbReference type="ARBA" id="ARBA00023015"/>
    </source>
</evidence>
<dbReference type="InterPro" id="IPR036390">
    <property type="entry name" value="WH_DNA-bd_sf"/>
</dbReference>
<accession>A0AAJ2BR57</accession>
<dbReference type="InterPro" id="IPR050176">
    <property type="entry name" value="LTTR"/>
</dbReference>
<dbReference type="AlphaFoldDB" id="A0AAJ2BR57"/>
<sequence length="290" mass="32109">MHYQLEHSDLTLILALSRGATLARAAQLLAQDVSSVHRALGRLEARLGLALFERGRHGCRPLPQVLPLLQAAQAAEEALLAARAELLAEEAPPSGSVRLSTTDAVLERLLIPLLDAFLARYPQIRLELTTDNAFVNLSRHEADLALRLTASPPNHLVGRRLRQVQYRLCATKTYLERAGTQAGDWRWLAPDDLLPDHPSVLWRRREYPGSEAWVRCDTLLGVARLVRAGLGVALLPDYLIDPDWVLLATPQDLPPMELWLLMRPGCRAIRPVQVLYQALAAGLGDLPDNA</sequence>
<dbReference type="PANTHER" id="PTHR30579:SF3">
    <property type="entry name" value="TRANSCRIPTIONAL REGULATORY PROTEIN"/>
    <property type="match status" value="1"/>
</dbReference>
<dbReference type="GO" id="GO:0003677">
    <property type="term" value="F:DNA binding"/>
    <property type="evidence" value="ECO:0007669"/>
    <property type="project" value="UniProtKB-KW"/>
</dbReference>
<dbReference type="EMBL" id="JAVJAF010000001">
    <property type="protein sequence ID" value="MDR6237002.1"/>
    <property type="molecule type" value="Genomic_DNA"/>
</dbReference>
<organism evidence="6 7">
    <name type="scientific">Pseudomonas oryzihabitans</name>
    <dbReference type="NCBI Taxonomy" id="47885"/>
    <lineage>
        <taxon>Bacteria</taxon>
        <taxon>Pseudomonadati</taxon>
        <taxon>Pseudomonadota</taxon>
        <taxon>Gammaproteobacteria</taxon>
        <taxon>Pseudomonadales</taxon>
        <taxon>Pseudomonadaceae</taxon>
        <taxon>Pseudomonas</taxon>
    </lineage>
</organism>
<dbReference type="PROSITE" id="PS50931">
    <property type="entry name" value="HTH_LYSR"/>
    <property type="match status" value="1"/>
</dbReference>
<dbReference type="Pfam" id="PF00126">
    <property type="entry name" value="HTH_1"/>
    <property type="match status" value="1"/>
</dbReference>
<evidence type="ECO:0000313" key="6">
    <source>
        <dbReference type="EMBL" id="MDR6237002.1"/>
    </source>
</evidence>